<keyword evidence="6 9" id="KW-0175">Coiled coil</keyword>
<dbReference type="InterPro" id="IPR045242">
    <property type="entry name" value="Syntaxin"/>
</dbReference>
<dbReference type="EMBL" id="MBFR01000134">
    <property type="protein sequence ID" value="PVU93224.1"/>
    <property type="molecule type" value="Genomic_DNA"/>
</dbReference>
<evidence type="ECO:0000256" key="8">
    <source>
        <dbReference type="ARBA" id="ARBA00073343"/>
    </source>
</evidence>
<dbReference type="PROSITE" id="PS50192">
    <property type="entry name" value="T_SNARE"/>
    <property type="match status" value="1"/>
</dbReference>
<reference evidence="12 13" key="1">
    <citation type="journal article" date="2018" name="MBio">
        <title>Comparative Genomics Reveals the Core Gene Toolbox for the Fungus-Insect Symbiosis.</title>
        <authorList>
            <person name="Wang Y."/>
            <person name="Stata M."/>
            <person name="Wang W."/>
            <person name="Stajich J.E."/>
            <person name="White M.M."/>
            <person name="Moncalvo J.M."/>
        </authorList>
    </citation>
    <scope>NUCLEOTIDE SEQUENCE [LARGE SCALE GENOMIC DNA]</scope>
    <source>
        <strain evidence="12 13">SWE-8-4</strain>
    </source>
</reference>
<dbReference type="Gene3D" id="1.20.5.110">
    <property type="match status" value="1"/>
</dbReference>
<evidence type="ECO:0000256" key="7">
    <source>
        <dbReference type="ARBA" id="ARBA00023136"/>
    </source>
</evidence>
<keyword evidence="5 10" id="KW-1133">Transmembrane helix</keyword>
<dbReference type="GO" id="GO:0006906">
    <property type="term" value="P:vesicle fusion"/>
    <property type="evidence" value="ECO:0007669"/>
    <property type="project" value="TreeGrafter"/>
</dbReference>
<dbReference type="InterPro" id="IPR010989">
    <property type="entry name" value="SNARE"/>
</dbReference>
<evidence type="ECO:0000256" key="10">
    <source>
        <dbReference type="SAM" id="Phobius"/>
    </source>
</evidence>
<evidence type="ECO:0000256" key="4">
    <source>
        <dbReference type="ARBA" id="ARBA00022692"/>
    </source>
</evidence>
<feature type="domain" description="T-SNARE coiled-coil homology" evidence="11">
    <location>
        <begin position="125"/>
        <end position="187"/>
    </location>
</feature>
<dbReference type="SUPFAM" id="SSF58038">
    <property type="entry name" value="SNARE fusion complex"/>
    <property type="match status" value="1"/>
</dbReference>
<dbReference type="GO" id="GO:0000149">
    <property type="term" value="F:SNARE binding"/>
    <property type="evidence" value="ECO:0007669"/>
    <property type="project" value="TreeGrafter"/>
</dbReference>
<evidence type="ECO:0000256" key="5">
    <source>
        <dbReference type="ARBA" id="ARBA00022989"/>
    </source>
</evidence>
<dbReference type="PANTHER" id="PTHR19957:SF224">
    <property type="entry name" value="HL02043P"/>
    <property type="match status" value="1"/>
</dbReference>
<keyword evidence="3" id="KW-0813">Transport</keyword>
<accession>A0A2T9YLR7</accession>
<gene>
    <name evidence="12" type="ORF">BB561_003379</name>
</gene>
<keyword evidence="13" id="KW-1185">Reference proteome</keyword>
<evidence type="ECO:0000256" key="9">
    <source>
        <dbReference type="SAM" id="Coils"/>
    </source>
</evidence>
<feature type="coiled-coil region" evidence="9">
    <location>
        <begin position="163"/>
        <end position="190"/>
    </location>
</feature>
<organism evidence="12 13">
    <name type="scientific">Smittium simulii</name>
    <dbReference type="NCBI Taxonomy" id="133385"/>
    <lineage>
        <taxon>Eukaryota</taxon>
        <taxon>Fungi</taxon>
        <taxon>Fungi incertae sedis</taxon>
        <taxon>Zoopagomycota</taxon>
        <taxon>Kickxellomycotina</taxon>
        <taxon>Harpellomycetes</taxon>
        <taxon>Harpellales</taxon>
        <taxon>Legeriomycetaceae</taxon>
        <taxon>Smittium</taxon>
    </lineage>
</organism>
<dbReference type="Proteomes" id="UP000245383">
    <property type="component" value="Unassembled WGS sequence"/>
</dbReference>
<name>A0A2T9YLR7_9FUNG</name>
<dbReference type="SUPFAM" id="SSF47661">
    <property type="entry name" value="t-snare proteins"/>
    <property type="match status" value="1"/>
</dbReference>
<dbReference type="FunFam" id="1.20.5.110:FF:000006">
    <property type="entry name" value="Syntaxin 6"/>
    <property type="match status" value="1"/>
</dbReference>
<dbReference type="PANTHER" id="PTHR19957">
    <property type="entry name" value="SYNTAXIN"/>
    <property type="match status" value="1"/>
</dbReference>
<dbReference type="GO" id="GO:0006886">
    <property type="term" value="P:intracellular protein transport"/>
    <property type="evidence" value="ECO:0007669"/>
    <property type="project" value="TreeGrafter"/>
</dbReference>
<evidence type="ECO:0000313" key="13">
    <source>
        <dbReference type="Proteomes" id="UP000245383"/>
    </source>
</evidence>
<evidence type="ECO:0000256" key="3">
    <source>
        <dbReference type="ARBA" id="ARBA00022448"/>
    </source>
</evidence>
<dbReference type="GO" id="GO:0048278">
    <property type="term" value="P:vesicle docking"/>
    <property type="evidence" value="ECO:0007669"/>
    <property type="project" value="TreeGrafter"/>
</dbReference>
<comment type="caution">
    <text evidence="12">The sequence shown here is derived from an EMBL/GenBank/DDBJ whole genome shotgun (WGS) entry which is preliminary data.</text>
</comment>
<evidence type="ECO:0000313" key="12">
    <source>
        <dbReference type="EMBL" id="PVU93224.1"/>
    </source>
</evidence>
<protein>
    <recommendedName>
        <fullName evidence="8">t-SNARE affecting a late Golgi compartment protein 1</fullName>
    </recommendedName>
</protein>
<dbReference type="Gene3D" id="1.20.58.90">
    <property type="match status" value="1"/>
</dbReference>
<dbReference type="AlphaFoldDB" id="A0A2T9YLR7"/>
<dbReference type="InterPro" id="IPR000727">
    <property type="entry name" value="T_SNARE_dom"/>
</dbReference>
<dbReference type="OrthoDB" id="546861at2759"/>
<dbReference type="CDD" id="cd15851">
    <property type="entry name" value="SNARE_Syntaxin6"/>
    <property type="match status" value="1"/>
</dbReference>
<dbReference type="Pfam" id="PF05739">
    <property type="entry name" value="SNARE"/>
    <property type="match status" value="1"/>
</dbReference>
<evidence type="ECO:0000256" key="2">
    <source>
        <dbReference type="ARBA" id="ARBA00009063"/>
    </source>
</evidence>
<keyword evidence="7 10" id="KW-0472">Membrane</keyword>
<dbReference type="SMART" id="SM00397">
    <property type="entry name" value="t_SNARE"/>
    <property type="match status" value="1"/>
</dbReference>
<dbReference type="GO" id="GO:0031201">
    <property type="term" value="C:SNARE complex"/>
    <property type="evidence" value="ECO:0007669"/>
    <property type="project" value="TreeGrafter"/>
</dbReference>
<sequence>MSSDPFIIVKEDVEQAVSQADEMMDDWERLRNQFRSTKTASELDYLKDELFNIFKSKNPKKFSLTSNELNSRQKFVSSVDQKIENFKERIAVFNSFSDNSTRNYTGNGNKQEMIVDFAAQQLQQQMIIDQQDEHIDSVMGTVRNLRGIAITMNTELDDQATLLDDLDGMVDRTQSRLDSARNRVSDFLRRSQENHPLKVILLLVLLILFLLVLIILF</sequence>
<evidence type="ECO:0000256" key="6">
    <source>
        <dbReference type="ARBA" id="ARBA00023054"/>
    </source>
</evidence>
<dbReference type="GO" id="GO:0005484">
    <property type="term" value="F:SNAP receptor activity"/>
    <property type="evidence" value="ECO:0007669"/>
    <property type="project" value="TreeGrafter"/>
</dbReference>
<dbReference type="GO" id="GO:0012505">
    <property type="term" value="C:endomembrane system"/>
    <property type="evidence" value="ECO:0007669"/>
    <property type="project" value="TreeGrafter"/>
</dbReference>
<keyword evidence="4 10" id="KW-0812">Transmembrane</keyword>
<evidence type="ECO:0000259" key="11">
    <source>
        <dbReference type="PROSITE" id="PS50192"/>
    </source>
</evidence>
<dbReference type="STRING" id="133385.A0A2T9YLR7"/>
<feature type="transmembrane region" description="Helical" evidence="10">
    <location>
        <begin position="199"/>
        <end position="216"/>
    </location>
</feature>
<comment type="subcellular location">
    <subcellularLocation>
        <location evidence="1">Membrane</location>
        <topology evidence="1">Single-pass type IV membrane protein</topology>
    </subcellularLocation>
</comment>
<proteinExistence type="inferred from homology"/>
<evidence type="ECO:0000256" key="1">
    <source>
        <dbReference type="ARBA" id="ARBA00004211"/>
    </source>
</evidence>
<comment type="similarity">
    <text evidence="2">Belongs to the syntaxin family.</text>
</comment>